<evidence type="ECO:0000313" key="2">
    <source>
        <dbReference type="EMBL" id="KAH6604013.1"/>
    </source>
</evidence>
<accession>A0A9P8TT95</accession>
<proteinExistence type="predicted"/>
<reference evidence="2" key="1">
    <citation type="submission" date="2021-08" db="EMBL/GenBank/DDBJ databases">
        <title>Chromosome-Level Trichoderma cornu-damae using Hi-C Data.</title>
        <authorList>
            <person name="Kim C.S."/>
        </authorList>
    </citation>
    <scope>NUCLEOTIDE SEQUENCE</scope>
    <source>
        <strain evidence="2">KA19-0412C</strain>
    </source>
</reference>
<keyword evidence="1" id="KW-1133">Transmembrane helix</keyword>
<protein>
    <submittedName>
        <fullName evidence="2">Uncharacterized protein</fullName>
    </submittedName>
</protein>
<evidence type="ECO:0000313" key="3">
    <source>
        <dbReference type="Proteomes" id="UP000827724"/>
    </source>
</evidence>
<comment type="caution">
    <text evidence="2">The sequence shown here is derived from an EMBL/GenBank/DDBJ whole genome shotgun (WGS) entry which is preliminary data.</text>
</comment>
<evidence type="ECO:0000256" key="1">
    <source>
        <dbReference type="SAM" id="Phobius"/>
    </source>
</evidence>
<feature type="transmembrane region" description="Helical" evidence="1">
    <location>
        <begin position="122"/>
        <end position="142"/>
    </location>
</feature>
<organism evidence="2 3">
    <name type="scientific">Trichoderma cornu-damae</name>
    <dbReference type="NCBI Taxonomy" id="654480"/>
    <lineage>
        <taxon>Eukaryota</taxon>
        <taxon>Fungi</taxon>
        <taxon>Dikarya</taxon>
        <taxon>Ascomycota</taxon>
        <taxon>Pezizomycotina</taxon>
        <taxon>Sordariomycetes</taxon>
        <taxon>Hypocreomycetidae</taxon>
        <taxon>Hypocreales</taxon>
        <taxon>Hypocreaceae</taxon>
        <taxon>Trichoderma</taxon>
    </lineage>
</organism>
<dbReference type="Proteomes" id="UP000827724">
    <property type="component" value="Unassembled WGS sequence"/>
</dbReference>
<keyword evidence="1" id="KW-0472">Membrane</keyword>
<dbReference type="AlphaFoldDB" id="A0A9P8TT95"/>
<dbReference type="EMBL" id="JAIWOZ010000006">
    <property type="protein sequence ID" value="KAH6604013.1"/>
    <property type="molecule type" value="Genomic_DNA"/>
</dbReference>
<name>A0A9P8TT95_9HYPO</name>
<gene>
    <name evidence="2" type="ORF">Trco_007459</name>
</gene>
<keyword evidence="3" id="KW-1185">Reference proteome</keyword>
<keyword evidence="1" id="KW-0812">Transmembrane</keyword>
<sequence>MTASNKSFVFDSSKSSSGGKYLEVKPNDGYFARVDNSIDGLAAGAVIYPVAGAVLNQPIAIPQLIKLLGLYEMIRFAIDLLGLGLAHSVPHHGSKYPPVLIHEPLHQRRLFDARRRAQNDGVAVLGHVFLARGWLGVLFVFVPSDVILKDEADLLGVVNFVKRRQLKS</sequence>